<feature type="transmembrane region" description="Helical" evidence="8">
    <location>
        <begin position="252"/>
        <end position="273"/>
    </location>
</feature>
<keyword evidence="6 8" id="KW-0472">Membrane</keyword>
<dbReference type="SUPFAM" id="SSF103473">
    <property type="entry name" value="MFS general substrate transporter"/>
    <property type="match status" value="1"/>
</dbReference>
<keyword evidence="4 8" id="KW-0812">Transmembrane</keyword>
<feature type="transmembrane region" description="Helical" evidence="8">
    <location>
        <begin position="45"/>
        <end position="64"/>
    </location>
</feature>
<feature type="transmembrane region" description="Helical" evidence="8">
    <location>
        <begin position="163"/>
        <end position="185"/>
    </location>
</feature>
<comment type="subcellular location">
    <subcellularLocation>
        <location evidence="1">Cell membrane</location>
        <topology evidence="1">Multi-pass membrane protein</topology>
    </subcellularLocation>
</comment>
<dbReference type="Gene3D" id="1.20.1250.20">
    <property type="entry name" value="MFS general substrate transporter like domains"/>
    <property type="match status" value="1"/>
</dbReference>
<evidence type="ECO:0000256" key="6">
    <source>
        <dbReference type="ARBA" id="ARBA00023136"/>
    </source>
</evidence>
<evidence type="ECO:0000256" key="3">
    <source>
        <dbReference type="ARBA" id="ARBA00022475"/>
    </source>
</evidence>
<dbReference type="AlphaFoldDB" id="A0A7X1HZU7"/>
<dbReference type="Proteomes" id="UP000517694">
    <property type="component" value="Unassembled WGS sequence"/>
</dbReference>
<keyword evidence="2" id="KW-0813">Transport</keyword>
<dbReference type="PANTHER" id="PTHR23513">
    <property type="entry name" value="INTEGRAL MEMBRANE EFFLUX PROTEIN-RELATED"/>
    <property type="match status" value="1"/>
</dbReference>
<feature type="transmembrane region" description="Helical" evidence="8">
    <location>
        <begin position="215"/>
        <end position="240"/>
    </location>
</feature>
<organism evidence="9 10">
    <name type="scientific">Streptomyces mexicanus</name>
    <dbReference type="NCBI Taxonomy" id="178566"/>
    <lineage>
        <taxon>Bacteria</taxon>
        <taxon>Bacillati</taxon>
        <taxon>Actinomycetota</taxon>
        <taxon>Actinomycetes</taxon>
        <taxon>Kitasatosporales</taxon>
        <taxon>Streptomycetaceae</taxon>
        <taxon>Streptomyces</taxon>
    </lineage>
</organism>
<evidence type="ECO:0000256" key="4">
    <source>
        <dbReference type="ARBA" id="ARBA00022692"/>
    </source>
</evidence>
<dbReference type="GO" id="GO:0005886">
    <property type="term" value="C:plasma membrane"/>
    <property type="evidence" value="ECO:0007669"/>
    <property type="project" value="UniProtKB-SubCell"/>
</dbReference>
<protein>
    <submittedName>
        <fullName evidence="9">MFS transporter</fullName>
    </submittedName>
</protein>
<name>A0A7X1HZU7_9ACTN</name>
<feature type="transmembrane region" description="Helical" evidence="8">
    <location>
        <begin position="367"/>
        <end position="385"/>
    </location>
</feature>
<keyword evidence="10" id="KW-1185">Reference proteome</keyword>
<evidence type="ECO:0000256" key="8">
    <source>
        <dbReference type="SAM" id="Phobius"/>
    </source>
</evidence>
<feature type="transmembrane region" description="Helical" evidence="8">
    <location>
        <begin position="333"/>
        <end position="355"/>
    </location>
</feature>
<dbReference type="EMBL" id="JACMHY010000002">
    <property type="protein sequence ID" value="MBC2864963.1"/>
    <property type="molecule type" value="Genomic_DNA"/>
</dbReference>
<gene>
    <name evidence="9" type="ORF">H1R13_08105</name>
</gene>
<sequence length="412" mass="43089">MVWEVLSNENRFGIFFLGAAASNIGTWCQNLATVLLIYRLSDSTFVVSLVSVAQFAAPALLSPLSGTVADRVDRRIILTSTQLSGSVVSCGLAIATMTGHVAVPGVLVAVFLLGLIQSFQSPAQLSLAPLMTCDAHREIGLSLNSSQFNLARAIGPVVANMIVLGWGIGAAFLFNTATFFVYVLALQFLRPRHQEPAQGRPRVRETFALVRSERLLLPLLLVGLVVSGATDLVATLGPALSVRLTGSDSGTGWLITCFGAGAVVTAFLLVPWLRRFPRRLAALVAVQAVGIAVIAVAPVLWICCVGSCLAGGAFLAASNRALSLVQARVPAALLGRAMGLWVIAFIGGRPVFALLEGSVAELAGARLASLAVAGLVLAVATTVRLRGAGWARPREAPRTPDPAVTREPGRTA</sequence>
<accession>A0A7X1HZU7</accession>
<keyword evidence="3" id="KW-1003">Cell membrane</keyword>
<evidence type="ECO:0000313" key="10">
    <source>
        <dbReference type="Proteomes" id="UP000517694"/>
    </source>
</evidence>
<dbReference type="InterPro" id="IPR036259">
    <property type="entry name" value="MFS_trans_sf"/>
</dbReference>
<proteinExistence type="predicted"/>
<feature type="transmembrane region" description="Helical" evidence="8">
    <location>
        <begin position="12"/>
        <end position="38"/>
    </location>
</feature>
<dbReference type="InterPro" id="IPR010290">
    <property type="entry name" value="TM_effector"/>
</dbReference>
<evidence type="ECO:0000313" key="9">
    <source>
        <dbReference type="EMBL" id="MBC2864963.1"/>
    </source>
</evidence>
<dbReference type="Pfam" id="PF05977">
    <property type="entry name" value="MFS_3"/>
    <property type="match status" value="1"/>
</dbReference>
<evidence type="ECO:0000256" key="5">
    <source>
        <dbReference type="ARBA" id="ARBA00022989"/>
    </source>
</evidence>
<evidence type="ECO:0000256" key="1">
    <source>
        <dbReference type="ARBA" id="ARBA00004651"/>
    </source>
</evidence>
<keyword evidence="5 8" id="KW-1133">Transmembrane helix</keyword>
<evidence type="ECO:0000256" key="2">
    <source>
        <dbReference type="ARBA" id="ARBA00022448"/>
    </source>
</evidence>
<dbReference type="CDD" id="cd06173">
    <property type="entry name" value="MFS_MefA_like"/>
    <property type="match status" value="1"/>
</dbReference>
<dbReference type="RefSeq" id="WP_159663463.1">
    <property type="nucleotide sequence ID" value="NZ_JACMHY010000002.1"/>
</dbReference>
<dbReference type="OrthoDB" id="69054at2"/>
<reference evidence="9 10" key="1">
    <citation type="submission" date="2020-08" db="EMBL/GenBank/DDBJ databases">
        <title>Whole-Genome Sequence of French Clinical Streptomyces mexicanus Strain Q0842.</title>
        <authorList>
            <person name="Boxberger M."/>
            <person name="La Scola B."/>
        </authorList>
    </citation>
    <scope>NUCLEOTIDE SEQUENCE [LARGE SCALE GENOMIC DNA]</scope>
    <source>
        <strain evidence="9 10">Marseille-Q0842</strain>
    </source>
</reference>
<comment type="caution">
    <text evidence="9">The sequence shown here is derived from an EMBL/GenBank/DDBJ whole genome shotgun (WGS) entry which is preliminary data.</text>
</comment>
<feature type="transmembrane region" description="Helical" evidence="8">
    <location>
        <begin position="280"/>
        <end position="313"/>
    </location>
</feature>
<evidence type="ECO:0000256" key="7">
    <source>
        <dbReference type="SAM" id="MobiDB-lite"/>
    </source>
</evidence>
<dbReference type="PANTHER" id="PTHR23513:SF11">
    <property type="entry name" value="STAPHYLOFERRIN A TRANSPORTER"/>
    <property type="match status" value="1"/>
</dbReference>
<feature type="region of interest" description="Disordered" evidence="7">
    <location>
        <begin position="391"/>
        <end position="412"/>
    </location>
</feature>